<dbReference type="EMBL" id="CAJOBF010018877">
    <property type="protein sequence ID" value="CAF4372261.1"/>
    <property type="molecule type" value="Genomic_DNA"/>
</dbReference>
<organism evidence="1 2">
    <name type="scientific">Rotaria magnacalcarata</name>
    <dbReference type="NCBI Taxonomy" id="392030"/>
    <lineage>
        <taxon>Eukaryota</taxon>
        <taxon>Metazoa</taxon>
        <taxon>Spiralia</taxon>
        <taxon>Gnathifera</taxon>
        <taxon>Rotifera</taxon>
        <taxon>Eurotatoria</taxon>
        <taxon>Bdelloidea</taxon>
        <taxon>Philodinida</taxon>
        <taxon>Philodinidae</taxon>
        <taxon>Rotaria</taxon>
    </lineage>
</organism>
<accession>A0A820MGL7</accession>
<evidence type="ECO:0000313" key="2">
    <source>
        <dbReference type="Proteomes" id="UP000663842"/>
    </source>
</evidence>
<feature type="non-terminal residue" evidence="1">
    <location>
        <position position="1"/>
    </location>
</feature>
<dbReference type="AlphaFoldDB" id="A0A820MGL7"/>
<reference evidence="1" key="1">
    <citation type="submission" date="2021-02" db="EMBL/GenBank/DDBJ databases">
        <authorList>
            <person name="Nowell W R."/>
        </authorList>
    </citation>
    <scope>NUCLEOTIDE SEQUENCE</scope>
</reference>
<name>A0A820MGL7_9BILA</name>
<proteinExistence type="predicted"/>
<dbReference type="Proteomes" id="UP000663842">
    <property type="component" value="Unassembled WGS sequence"/>
</dbReference>
<protein>
    <submittedName>
        <fullName evidence="1">Uncharacterized protein</fullName>
    </submittedName>
</protein>
<gene>
    <name evidence="1" type="ORF">UXM345_LOCUS37029</name>
</gene>
<comment type="caution">
    <text evidence="1">The sequence shown here is derived from an EMBL/GenBank/DDBJ whole genome shotgun (WGS) entry which is preliminary data.</text>
</comment>
<evidence type="ECO:0000313" key="1">
    <source>
        <dbReference type="EMBL" id="CAF4372261.1"/>
    </source>
</evidence>
<sequence length="32" mass="3921">TVNPFLRGRQIFIYQSQKFIVQRRIHRGNCPF</sequence>